<dbReference type="EC" id="3.6.3.28" evidence="6"/>
<dbReference type="Gene3D" id="3.40.50.300">
    <property type="entry name" value="P-loop containing nucleotide triphosphate hydrolases"/>
    <property type="match status" value="2"/>
</dbReference>
<evidence type="ECO:0000256" key="4">
    <source>
        <dbReference type="SAM" id="MobiDB-lite"/>
    </source>
</evidence>
<feature type="domain" description="ABC transporter" evidence="5">
    <location>
        <begin position="55"/>
        <end position="308"/>
    </location>
</feature>
<keyword evidence="1" id="KW-0813">Transport</keyword>
<evidence type="ECO:0000256" key="1">
    <source>
        <dbReference type="ARBA" id="ARBA00022448"/>
    </source>
</evidence>
<dbReference type="AlphaFoldDB" id="A0A087C076"/>
<proteinExistence type="predicted"/>
<dbReference type="EMBL" id="JGZE01000012">
    <property type="protein sequence ID" value="KFI76676.1"/>
    <property type="molecule type" value="Genomic_DNA"/>
</dbReference>
<dbReference type="STRING" id="1437603.GCA_000771525_01665"/>
<evidence type="ECO:0000313" key="7">
    <source>
        <dbReference type="Proteomes" id="UP000029082"/>
    </source>
</evidence>
<feature type="region of interest" description="Disordered" evidence="4">
    <location>
        <begin position="354"/>
        <end position="401"/>
    </location>
</feature>
<evidence type="ECO:0000313" key="6">
    <source>
        <dbReference type="EMBL" id="KFI76676.1"/>
    </source>
</evidence>
<comment type="caution">
    <text evidence="6">The sequence shown here is derived from an EMBL/GenBank/DDBJ whole genome shotgun (WGS) entry which is preliminary data.</text>
</comment>
<sequence length="655" mass="69663">MVEIARLTHLRFTFAEDPMMAASETGTSTNGADAATAIIATNDHSDLGDPHSPTLAPEPQTEPEPGPGPEPALDDIDLTIDAGEFAIISGFTGSGKTTLLRHLKPELFPSGERGGSIELFGGPANACLGSTDIGYVPQRTQDVLVAATLRDDLAIRLGNGPTMHGRSWHGRSSVDRSSVDRSAVALQANDIIGFLGIAALIDTPIAALSEGQRQLVCLAAILATRPRLLLLDEPTSGLDAVTRQRTLDLLRRLNRDAGMSIVMAEHRLDGLLDTATHLIAMRRGRIVADGTPREAVTMLHRTQECRDLIPDVPRLFLDARSGAGAMPSARGSDTVTPLPMTVAEGRAALAELPAAVPAHGRASTATEGSSPRRDDDTAVGRHPHSIRTSPVPSATPATTATPALRIHNVSYTYPNAQAPAVRDVSVDARFGQIIAISGQSGSGKSTLLDMLFGTTRPQFGTISLCPEARGGEPMDRPNGRRPGIGDMLRRVFGRPARVRPSRSAGLVGYVPADARAVLELHAGMDPYDLSRQRIMASSLGEQQLAAVRQVLNERRPITLLDEPTKGLDAPASAEVGLAMQRRAAQGGLVIFSCHDSEFCVRYATMNAVLMNGELVAYDTPRAIIARQDYSTTGVHRLLRERDPEALVPEDTGVGP</sequence>
<feature type="compositionally biased region" description="Pro residues" evidence="4">
    <location>
        <begin position="60"/>
        <end position="70"/>
    </location>
</feature>
<gene>
    <name evidence="6" type="ORF">BMON_0811</name>
</gene>
<feature type="domain" description="ABC transporter" evidence="5">
    <location>
        <begin position="404"/>
        <end position="636"/>
    </location>
</feature>
<dbReference type="InterPro" id="IPR003439">
    <property type="entry name" value="ABC_transporter-like_ATP-bd"/>
</dbReference>
<dbReference type="OrthoDB" id="501320at2"/>
<keyword evidence="3 6" id="KW-0067">ATP-binding</keyword>
<dbReference type="GO" id="GO:0005524">
    <property type="term" value="F:ATP binding"/>
    <property type="evidence" value="ECO:0007669"/>
    <property type="project" value="UniProtKB-KW"/>
</dbReference>
<dbReference type="InterPro" id="IPR003593">
    <property type="entry name" value="AAA+_ATPase"/>
</dbReference>
<accession>A0A087C076</accession>
<feature type="compositionally biased region" description="Low complexity" evidence="4">
    <location>
        <begin position="388"/>
        <end position="401"/>
    </location>
</feature>
<dbReference type="SMART" id="SM00382">
    <property type="entry name" value="AAA"/>
    <property type="match status" value="2"/>
</dbReference>
<feature type="compositionally biased region" description="Basic and acidic residues" evidence="4">
    <location>
        <begin position="370"/>
        <end position="379"/>
    </location>
</feature>
<dbReference type="InterPro" id="IPR015854">
    <property type="entry name" value="ABC_transpr_LolD-like"/>
</dbReference>
<name>A0A087C076_9BIFI</name>
<organism evidence="6 7">
    <name type="scientific">Bifidobacterium mongoliense DSM 21395</name>
    <dbReference type="NCBI Taxonomy" id="1437603"/>
    <lineage>
        <taxon>Bacteria</taxon>
        <taxon>Bacillati</taxon>
        <taxon>Actinomycetota</taxon>
        <taxon>Actinomycetes</taxon>
        <taxon>Bifidobacteriales</taxon>
        <taxon>Bifidobacteriaceae</taxon>
        <taxon>Bifidobacterium</taxon>
    </lineage>
</organism>
<dbReference type="Pfam" id="PF00005">
    <property type="entry name" value="ABC_tran"/>
    <property type="match status" value="2"/>
</dbReference>
<dbReference type="SUPFAM" id="SSF52540">
    <property type="entry name" value="P-loop containing nucleoside triphosphate hydrolases"/>
    <property type="match status" value="2"/>
</dbReference>
<feature type="region of interest" description="Disordered" evidence="4">
    <location>
        <begin position="43"/>
        <end position="74"/>
    </location>
</feature>
<dbReference type="PROSITE" id="PS50893">
    <property type="entry name" value="ABC_TRANSPORTER_2"/>
    <property type="match status" value="2"/>
</dbReference>
<evidence type="ECO:0000256" key="3">
    <source>
        <dbReference type="ARBA" id="ARBA00022840"/>
    </source>
</evidence>
<evidence type="ECO:0000256" key="2">
    <source>
        <dbReference type="ARBA" id="ARBA00022741"/>
    </source>
</evidence>
<dbReference type="PANTHER" id="PTHR24220">
    <property type="entry name" value="IMPORT ATP-BINDING PROTEIN"/>
    <property type="match status" value="1"/>
</dbReference>
<dbReference type="eggNOG" id="COG1129">
    <property type="taxonomic scope" value="Bacteria"/>
</dbReference>
<reference evidence="6 7" key="1">
    <citation type="submission" date="2014-03" db="EMBL/GenBank/DDBJ databases">
        <title>Genomics of Bifidobacteria.</title>
        <authorList>
            <person name="Ventura M."/>
            <person name="Milani C."/>
            <person name="Lugli G.A."/>
        </authorList>
    </citation>
    <scope>NUCLEOTIDE SEQUENCE [LARGE SCALE GENOMIC DNA]</scope>
    <source>
        <strain evidence="6 7">DSM 21395</strain>
    </source>
</reference>
<dbReference type="InterPro" id="IPR027417">
    <property type="entry name" value="P-loop_NTPase"/>
</dbReference>
<dbReference type="GeneID" id="93094677"/>
<dbReference type="CDD" id="cd03225">
    <property type="entry name" value="ABC_cobalt_CbiO_domain1"/>
    <property type="match status" value="1"/>
</dbReference>
<dbReference type="GO" id="GO:0005886">
    <property type="term" value="C:plasma membrane"/>
    <property type="evidence" value="ECO:0007669"/>
    <property type="project" value="TreeGrafter"/>
</dbReference>
<dbReference type="Proteomes" id="UP000029082">
    <property type="component" value="Unassembled WGS sequence"/>
</dbReference>
<dbReference type="InterPro" id="IPR015856">
    <property type="entry name" value="ABC_transpr_CbiO/EcfA_su"/>
</dbReference>
<dbReference type="GO" id="GO:0022857">
    <property type="term" value="F:transmembrane transporter activity"/>
    <property type="evidence" value="ECO:0007669"/>
    <property type="project" value="TreeGrafter"/>
</dbReference>
<protein>
    <submittedName>
        <fullName evidence="6">ABC transporter ATP-binding protein</fullName>
        <ecNumber evidence="6">3.6.3.28</ecNumber>
    </submittedName>
</protein>
<keyword evidence="2" id="KW-0547">Nucleotide-binding</keyword>
<evidence type="ECO:0000259" key="5">
    <source>
        <dbReference type="PROSITE" id="PS50893"/>
    </source>
</evidence>
<dbReference type="RefSeq" id="WP_033512822.1">
    <property type="nucleotide sequence ID" value="NZ_JDUO01000007.1"/>
</dbReference>
<keyword evidence="7" id="KW-1185">Reference proteome</keyword>
<keyword evidence="6" id="KW-0378">Hydrolase</keyword>
<dbReference type="GO" id="GO:0016887">
    <property type="term" value="F:ATP hydrolysis activity"/>
    <property type="evidence" value="ECO:0007669"/>
    <property type="project" value="InterPro"/>
</dbReference>